<protein>
    <submittedName>
        <fullName evidence="1">Uncharacterized protein</fullName>
    </submittedName>
</protein>
<dbReference type="Proteomes" id="UP000274841">
    <property type="component" value="Chromosome"/>
</dbReference>
<gene>
    <name evidence="1" type="ORF">CVS54_01431</name>
</gene>
<sequence>MGDPRSDFTYEVTAGLVSGQVHDHPNLRRYASAPMP</sequence>
<accession>A0A3Q9J4R5</accession>
<reference evidence="1 2" key="1">
    <citation type="submission" date="2018-08" db="EMBL/GenBank/DDBJ databases">
        <title>Microbacterium oxydans strain HG3.</title>
        <authorList>
            <person name="ORTET P."/>
        </authorList>
    </citation>
    <scope>NUCLEOTIDE SEQUENCE [LARGE SCALE GENOMIC DNA]</scope>
    <source>
        <strain evidence="1 2">HG3</strain>
    </source>
</reference>
<organism evidence="1 2">
    <name type="scientific">Microbacterium oxydans</name>
    <dbReference type="NCBI Taxonomy" id="82380"/>
    <lineage>
        <taxon>Bacteria</taxon>
        <taxon>Bacillati</taxon>
        <taxon>Actinomycetota</taxon>
        <taxon>Actinomycetes</taxon>
        <taxon>Micrococcales</taxon>
        <taxon>Microbacteriaceae</taxon>
        <taxon>Microbacterium</taxon>
    </lineage>
</organism>
<dbReference type="KEGG" id="moy:CVS54_01431"/>
<evidence type="ECO:0000313" key="1">
    <source>
        <dbReference type="EMBL" id="AZS40108.1"/>
    </source>
</evidence>
<dbReference type="AlphaFoldDB" id="A0A3Q9J4R5"/>
<name>A0A3Q9J4R5_9MICO</name>
<proteinExistence type="predicted"/>
<dbReference type="EMBL" id="CP031422">
    <property type="protein sequence ID" value="AZS40108.1"/>
    <property type="molecule type" value="Genomic_DNA"/>
</dbReference>
<evidence type="ECO:0000313" key="2">
    <source>
        <dbReference type="Proteomes" id="UP000274841"/>
    </source>
</evidence>